<dbReference type="PANTHER" id="PTHR11487:SF0">
    <property type="entry name" value="S-ACYL FATTY ACID SYNTHASE THIOESTERASE, MEDIUM CHAIN"/>
    <property type="match status" value="1"/>
</dbReference>
<dbReference type="PANTHER" id="PTHR11487">
    <property type="entry name" value="THIOESTERASE"/>
    <property type="match status" value="1"/>
</dbReference>
<name>A0ABZ1W9X3_9ACTN</name>
<evidence type="ECO:0000256" key="1">
    <source>
        <dbReference type="ARBA" id="ARBA00007169"/>
    </source>
</evidence>
<evidence type="ECO:0000256" key="2">
    <source>
        <dbReference type="SAM" id="MobiDB-lite"/>
    </source>
</evidence>
<dbReference type="Gene3D" id="3.40.50.1820">
    <property type="entry name" value="alpha/beta hydrolase"/>
    <property type="match status" value="1"/>
</dbReference>
<proteinExistence type="inferred from homology"/>
<accession>A0ABZ1W9X3</accession>
<keyword evidence="5" id="KW-1185">Reference proteome</keyword>
<organism evidence="4 5">
    <name type="scientific">Kitasatospora herbaricolor</name>
    <dbReference type="NCBI Taxonomy" id="68217"/>
    <lineage>
        <taxon>Bacteria</taxon>
        <taxon>Bacillati</taxon>
        <taxon>Actinomycetota</taxon>
        <taxon>Actinomycetes</taxon>
        <taxon>Kitasatosporales</taxon>
        <taxon>Streptomycetaceae</taxon>
        <taxon>Kitasatospora</taxon>
    </lineage>
</organism>
<keyword evidence="4" id="KW-0378">Hydrolase</keyword>
<feature type="region of interest" description="Disordered" evidence="2">
    <location>
        <begin position="247"/>
        <end position="266"/>
    </location>
</feature>
<dbReference type="InterPro" id="IPR029058">
    <property type="entry name" value="AB_hydrolase_fold"/>
</dbReference>
<dbReference type="RefSeq" id="WP_329496862.1">
    <property type="nucleotide sequence ID" value="NZ_CP108460.1"/>
</dbReference>
<dbReference type="SUPFAM" id="SSF53474">
    <property type="entry name" value="alpha/beta-Hydrolases"/>
    <property type="match status" value="1"/>
</dbReference>
<dbReference type="Pfam" id="PF00975">
    <property type="entry name" value="Thioesterase"/>
    <property type="match status" value="1"/>
</dbReference>
<gene>
    <name evidence="4" type="ORF">OG469_19735</name>
</gene>
<protein>
    <submittedName>
        <fullName evidence="4">Alpha/beta fold hydrolase</fullName>
    </submittedName>
</protein>
<sequence length="266" mass="29337">MTRYLSDRHIDLPTGALRMFCFPFAGGGASSYVGWQRRLGPEVQVVPVRLPGREDRLAEPRFTDLDALVTELDDQLGPELDHPHVFFGHSMGALIAFSLAERRHARGRQLPEALLLSGYRARHLPAPRIADRDASDEELAAVLAALGGIPQRLLEHPEWLSALLPVARDDLLLCAGPLSRAIAPLPVPLYVFAGSEDRLVAPEAIRLWEQHTTGPFEMDTFAGGHFFIRDCDTEFLARVAQLLRRHGTAGTTSESRSPRLLEGVSS</sequence>
<dbReference type="InterPro" id="IPR001031">
    <property type="entry name" value="Thioesterase"/>
</dbReference>
<comment type="similarity">
    <text evidence="1">Belongs to the thioesterase family.</text>
</comment>
<evidence type="ECO:0000313" key="5">
    <source>
        <dbReference type="Proteomes" id="UP001432014"/>
    </source>
</evidence>
<dbReference type="InterPro" id="IPR012223">
    <property type="entry name" value="TEII"/>
</dbReference>
<feature type="domain" description="Thioesterase" evidence="3">
    <location>
        <begin position="19"/>
        <end position="234"/>
    </location>
</feature>
<evidence type="ECO:0000313" key="4">
    <source>
        <dbReference type="EMBL" id="WUS57544.1"/>
    </source>
</evidence>
<reference evidence="4 5" key="1">
    <citation type="submission" date="2022-10" db="EMBL/GenBank/DDBJ databases">
        <title>The complete genomes of actinobacterial strains from the NBC collection.</title>
        <authorList>
            <person name="Joergensen T.S."/>
            <person name="Alvarez Arevalo M."/>
            <person name="Sterndorff E.B."/>
            <person name="Faurdal D."/>
            <person name="Vuksanovic O."/>
            <person name="Mourched A.-S."/>
            <person name="Charusanti P."/>
            <person name="Shaw S."/>
            <person name="Blin K."/>
            <person name="Weber T."/>
        </authorList>
    </citation>
    <scope>NUCLEOTIDE SEQUENCE [LARGE SCALE GENOMIC DNA]</scope>
    <source>
        <strain evidence="4 5">NBC_01247</strain>
    </source>
</reference>
<dbReference type="Proteomes" id="UP001432014">
    <property type="component" value="Chromosome"/>
</dbReference>
<dbReference type="EMBL" id="CP108482">
    <property type="protein sequence ID" value="WUS57544.1"/>
    <property type="molecule type" value="Genomic_DNA"/>
</dbReference>
<dbReference type="GO" id="GO:0016787">
    <property type="term" value="F:hydrolase activity"/>
    <property type="evidence" value="ECO:0007669"/>
    <property type="project" value="UniProtKB-KW"/>
</dbReference>
<evidence type="ECO:0000259" key="3">
    <source>
        <dbReference type="Pfam" id="PF00975"/>
    </source>
</evidence>